<name>A0ACB9NW01_9MYRT</name>
<evidence type="ECO:0000313" key="2">
    <source>
        <dbReference type="Proteomes" id="UP001057402"/>
    </source>
</evidence>
<gene>
    <name evidence="1" type="ORF">MLD38_025483</name>
</gene>
<dbReference type="Proteomes" id="UP001057402">
    <property type="component" value="Chromosome 7"/>
</dbReference>
<comment type="caution">
    <text evidence="1">The sequence shown here is derived from an EMBL/GenBank/DDBJ whole genome shotgun (WGS) entry which is preliminary data.</text>
</comment>
<reference evidence="2" key="1">
    <citation type="journal article" date="2023" name="Front. Plant Sci.">
        <title>Chromosomal-level genome assembly of Melastoma candidum provides insights into trichome evolution.</title>
        <authorList>
            <person name="Zhong Y."/>
            <person name="Wu W."/>
            <person name="Sun C."/>
            <person name="Zou P."/>
            <person name="Liu Y."/>
            <person name="Dai S."/>
            <person name="Zhou R."/>
        </authorList>
    </citation>
    <scope>NUCLEOTIDE SEQUENCE [LARGE SCALE GENOMIC DNA]</scope>
</reference>
<protein>
    <submittedName>
        <fullName evidence="1">Uncharacterized protein</fullName>
    </submittedName>
</protein>
<proteinExistence type="predicted"/>
<dbReference type="EMBL" id="CM042886">
    <property type="protein sequence ID" value="KAI4340673.1"/>
    <property type="molecule type" value="Genomic_DNA"/>
</dbReference>
<keyword evidence="2" id="KW-1185">Reference proteome</keyword>
<evidence type="ECO:0000313" key="1">
    <source>
        <dbReference type="EMBL" id="KAI4340673.1"/>
    </source>
</evidence>
<organism evidence="1 2">
    <name type="scientific">Melastoma candidum</name>
    <dbReference type="NCBI Taxonomy" id="119954"/>
    <lineage>
        <taxon>Eukaryota</taxon>
        <taxon>Viridiplantae</taxon>
        <taxon>Streptophyta</taxon>
        <taxon>Embryophyta</taxon>
        <taxon>Tracheophyta</taxon>
        <taxon>Spermatophyta</taxon>
        <taxon>Magnoliopsida</taxon>
        <taxon>eudicotyledons</taxon>
        <taxon>Gunneridae</taxon>
        <taxon>Pentapetalae</taxon>
        <taxon>rosids</taxon>
        <taxon>malvids</taxon>
        <taxon>Myrtales</taxon>
        <taxon>Melastomataceae</taxon>
        <taxon>Melastomatoideae</taxon>
        <taxon>Melastomateae</taxon>
        <taxon>Melastoma</taxon>
    </lineage>
</organism>
<accession>A0ACB9NW01</accession>
<sequence length="425" mass="45354">MKFHSWLATCSASSSAATCPALRGHPVEPGSVTSSLSTETSTSISTNDSLATNLSIQKLPSLQLNLHGCRSPDLSSHCLLASVPPLEPTLPVTSLAIRGDLLYAASSHLIRVYRLPKLSLVDSFQGNDPSAGSIKSFAFTNSATVLTAHQDGKVRVWEIMPSRGHRVIATLPTFADRLMNFMLPGNYVDVRRHRKCLWIEHTDAVTALAVHKGSIYSVSWDRSMKTWRGSDLRCSESVKAAHQDAINALAVGADGVVYTGSADGKIRVWVRAGGGEGGKCPRHILVTTAEKHKSAINALALSEDGTMLFSGACDRSIVLWAREDTAEHLRAIGALRGHRKAILCLISVGGILISGSADRTVRAWRGEGGRFGCLAVMEGHVKGVKSLGGVVGENGVVLVASGSLDGEIRVWRVSGSNTLLTKHHF</sequence>